<name>A0A3D9FH01_9SPHN</name>
<evidence type="ECO:0000313" key="4">
    <source>
        <dbReference type="Proteomes" id="UP000256310"/>
    </source>
</evidence>
<dbReference type="AlphaFoldDB" id="A0A3D9FH01"/>
<dbReference type="SUPFAM" id="SSF53474">
    <property type="entry name" value="alpha/beta-Hydrolases"/>
    <property type="match status" value="1"/>
</dbReference>
<keyword evidence="4" id="KW-1185">Reference proteome</keyword>
<comment type="caution">
    <text evidence="3">The sequence shown here is derived from an EMBL/GenBank/DDBJ whole genome shotgun (WGS) entry which is preliminary data.</text>
</comment>
<dbReference type="OrthoDB" id="9771666at2"/>
<reference evidence="3 4" key="1">
    <citation type="submission" date="2018-07" db="EMBL/GenBank/DDBJ databases">
        <title>Genomic Encyclopedia of Type Strains, Phase IV (KMG-IV): sequencing the most valuable type-strain genomes for metagenomic binning, comparative biology and taxonomic classification.</title>
        <authorList>
            <person name="Goeker M."/>
        </authorList>
    </citation>
    <scope>NUCLEOTIDE SEQUENCE [LARGE SCALE GENOMIC DNA]</scope>
    <source>
        <strain evidence="3 4">DSM 26725</strain>
    </source>
</reference>
<proteinExistence type="predicted"/>
<evidence type="ECO:0000256" key="1">
    <source>
        <dbReference type="ARBA" id="ARBA00022801"/>
    </source>
</evidence>
<dbReference type="RefSeq" id="WP_116236205.1">
    <property type="nucleotide sequence ID" value="NZ_QRDP01000004.1"/>
</dbReference>
<dbReference type="PANTHER" id="PTHR48081">
    <property type="entry name" value="AB HYDROLASE SUPERFAMILY PROTEIN C4A8.06C"/>
    <property type="match status" value="1"/>
</dbReference>
<dbReference type="EMBL" id="QRDP01000004">
    <property type="protein sequence ID" value="RED16842.1"/>
    <property type="molecule type" value="Genomic_DNA"/>
</dbReference>
<organism evidence="3 4">
    <name type="scientific">Parasphingopyxis lamellibrachiae</name>
    <dbReference type="NCBI Taxonomy" id="680125"/>
    <lineage>
        <taxon>Bacteria</taxon>
        <taxon>Pseudomonadati</taxon>
        <taxon>Pseudomonadota</taxon>
        <taxon>Alphaproteobacteria</taxon>
        <taxon>Sphingomonadales</taxon>
        <taxon>Sphingomonadaceae</taxon>
        <taxon>Parasphingopyxis</taxon>
    </lineage>
</organism>
<dbReference type="InterPro" id="IPR050300">
    <property type="entry name" value="GDXG_lipolytic_enzyme"/>
</dbReference>
<dbReference type="Pfam" id="PF20434">
    <property type="entry name" value="BD-FAE"/>
    <property type="match status" value="1"/>
</dbReference>
<dbReference type="InterPro" id="IPR029058">
    <property type="entry name" value="AB_hydrolase_fold"/>
</dbReference>
<sequence>MIRYILIALVLTIIGLGIYVYSADKLFLFNRLVPKDAGSERIGRDIAFGNAYRQRLDIYAPTGLSSDAALPVIVFIHGGGWRAGDKAGYEFAGRAFSARGFVTVVPNYRLSPTVHFPDFVSDGAAALGWVRTHIAERGGDPDRIILVGHSAGAHIAALLAMDERWLGADRAAVAGWVGMAGPYDFLPLDTPATRGAFGNTVDLDTTQPINFASADDPPALLLHGSEDTTVKPRQSTRLTDRLEAAGVEVRHVVYDGIGHIRIMTALSRWTRSSVASLNDIEAFAREVSAQD</sequence>
<evidence type="ECO:0000259" key="2">
    <source>
        <dbReference type="Pfam" id="PF20434"/>
    </source>
</evidence>
<dbReference type="GO" id="GO:0016787">
    <property type="term" value="F:hydrolase activity"/>
    <property type="evidence" value="ECO:0007669"/>
    <property type="project" value="UniProtKB-KW"/>
</dbReference>
<accession>A0A3D9FH01</accession>
<evidence type="ECO:0000313" key="3">
    <source>
        <dbReference type="EMBL" id="RED16842.1"/>
    </source>
</evidence>
<gene>
    <name evidence="3" type="ORF">DFR46_1874</name>
</gene>
<protein>
    <submittedName>
        <fullName evidence="3">Acetyl esterase/lipase</fullName>
    </submittedName>
</protein>
<dbReference type="Proteomes" id="UP000256310">
    <property type="component" value="Unassembled WGS sequence"/>
</dbReference>
<feature type="domain" description="BD-FAE-like" evidence="2">
    <location>
        <begin position="56"/>
        <end position="242"/>
    </location>
</feature>
<dbReference type="Gene3D" id="3.40.50.1820">
    <property type="entry name" value="alpha/beta hydrolase"/>
    <property type="match status" value="1"/>
</dbReference>
<keyword evidence="1" id="KW-0378">Hydrolase</keyword>
<dbReference type="InterPro" id="IPR049492">
    <property type="entry name" value="BD-FAE-like_dom"/>
</dbReference>
<dbReference type="PANTHER" id="PTHR48081:SF9">
    <property type="entry name" value="CARBOXYLESTERASE"/>
    <property type="match status" value="1"/>
</dbReference>